<dbReference type="EMBL" id="JRLX01000014">
    <property type="protein sequence ID" value="KGO85969.1"/>
    <property type="molecule type" value="Genomic_DNA"/>
</dbReference>
<name>A0A0A2M118_9FLAO</name>
<reference evidence="1 2" key="1">
    <citation type="submission" date="2013-09" db="EMBL/GenBank/DDBJ databases">
        <authorList>
            <person name="Zeng Z."/>
            <person name="Chen C."/>
        </authorList>
    </citation>
    <scope>NUCLEOTIDE SEQUENCE [LARGE SCALE GENOMIC DNA]</scope>
    <source>
        <strain evidence="1 2">WB 3.3-2</strain>
    </source>
</reference>
<protein>
    <recommendedName>
        <fullName evidence="3">KWG repeat-containing protein</fullName>
    </recommendedName>
</protein>
<dbReference type="Proteomes" id="UP000030152">
    <property type="component" value="Unassembled WGS sequence"/>
</dbReference>
<evidence type="ECO:0000313" key="2">
    <source>
        <dbReference type="Proteomes" id="UP000030152"/>
    </source>
</evidence>
<sequence>MYDTENKKFIVPAIYDEIIFANFDGFNGGYVLRNGNKYGVFIYDNPNNTTIAPVFDKTLLLVNYNYFGKKMPLFKLYDNNGQLFCYANQTGKQYFKP</sequence>
<gene>
    <name evidence="1" type="ORF">Q765_12950</name>
</gene>
<proteinExistence type="predicted"/>
<organism evidence="1 2">
    <name type="scientific">Flavobacterium rivuli WB 3.3-2 = DSM 21788</name>
    <dbReference type="NCBI Taxonomy" id="1121895"/>
    <lineage>
        <taxon>Bacteria</taxon>
        <taxon>Pseudomonadati</taxon>
        <taxon>Bacteroidota</taxon>
        <taxon>Flavobacteriia</taxon>
        <taxon>Flavobacteriales</taxon>
        <taxon>Flavobacteriaceae</taxon>
        <taxon>Flavobacterium</taxon>
    </lineage>
</organism>
<dbReference type="RefSeq" id="WP_020214707.1">
    <property type="nucleotide sequence ID" value="NZ_JRLX01000014.1"/>
</dbReference>
<accession>A0A0A2M118</accession>
<keyword evidence="2" id="KW-1185">Reference proteome</keyword>
<evidence type="ECO:0000313" key="1">
    <source>
        <dbReference type="EMBL" id="KGO85969.1"/>
    </source>
</evidence>
<comment type="caution">
    <text evidence="1">The sequence shown here is derived from an EMBL/GenBank/DDBJ whole genome shotgun (WGS) entry which is preliminary data.</text>
</comment>
<dbReference type="OrthoDB" id="2485468at2"/>
<dbReference type="AlphaFoldDB" id="A0A0A2M118"/>
<evidence type="ECO:0008006" key="3">
    <source>
        <dbReference type="Google" id="ProtNLM"/>
    </source>
</evidence>